<feature type="compositionally biased region" description="Polar residues" evidence="1">
    <location>
        <begin position="79"/>
        <end position="91"/>
    </location>
</feature>
<feature type="region of interest" description="Disordered" evidence="1">
    <location>
        <begin position="1"/>
        <end position="44"/>
    </location>
</feature>
<reference evidence="2" key="1">
    <citation type="submission" date="2021-01" db="EMBL/GenBank/DDBJ databases">
        <authorList>
            <person name="Corre E."/>
            <person name="Pelletier E."/>
            <person name="Niang G."/>
            <person name="Scheremetjew M."/>
            <person name="Finn R."/>
            <person name="Kale V."/>
            <person name="Holt S."/>
            <person name="Cochrane G."/>
            <person name="Meng A."/>
            <person name="Brown T."/>
            <person name="Cohen L."/>
        </authorList>
    </citation>
    <scope>NUCLEOTIDE SEQUENCE</scope>
    <source>
        <strain evidence="2">CCMP3328</strain>
    </source>
</reference>
<evidence type="ECO:0000313" key="2">
    <source>
        <dbReference type="EMBL" id="CAD8338541.1"/>
    </source>
</evidence>
<organism evidence="2">
    <name type="scientific">Craspedostauros australis</name>
    <dbReference type="NCBI Taxonomy" id="1486917"/>
    <lineage>
        <taxon>Eukaryota</taxon>
        <taxon>Sar</taxon>
        <taxon>Stramenopiles</taxon>
        <taxon>Ochrophyta</taxon>
        <taxon>Bacillariophyta</taxon>
        <taxon>Bacillariophyceae</taxon>
        <taxon>Bacillariophycidae</taxon>
        <taxon>Naviculales</taxon>
        <taxon>Naviculaceae</taxon>
        <taxon>Craspedostauros</taxon>
    </lineage>
</organism>
<sequence>MMGTRAGSSMMGGWDQAASGGASGHLGGSPMPLKASSGGAGKKPSIDVMTTSTAAAGLSLGSSALDGFHGSVTSAGVQAVTSSSGGTNILDGSSQHTSSTTSGSATGYPVDSRSSGQQNLTGADQNYLAHQNRILIQHAMRVEQQLAEADLVTRTRIQAQK</sequence>
<gene>
    <name evidence="2" type="ORF">CAUS1442_LOCUS10671</name>
</gene>
<feature type="region of interest" description="Disordered" evidence="1">
    <location>
        <begin position="79"/>
        <end position="120"/>
    </location>
</feature>
<accession>A0A7R9ZPT0</accession>
<protein>
    <submittedName>
        <fullName evidence="2">Uncharacterized protein</fullName>
    </submittedName>
</protein>
<dbReference type="EMBL" id="HBEF01017144">
    <property type="protein sequence ID" value="CAD8338541.1"/>
    <property type="molecule type" value="Transcribed_RNA"/>
</dbReference>
<evidence type="ECO:0000256" key="1">
    <source>
        <dbReference type="SAM" id="MobiDB-lite"/>
    </source>
</evidence>
<dbReference type="AlphaFoldDB" id="A0A7R9ZPT0"/>
<name>A0A7R9ZPT0_9STRA</name>
<proteinExistence type="predicted"/>
<feature type="compositionally biased region" description="Low complexity" evidence="1">
    <location>
        <begin position="92"/>
        <end position="107"/>
    </location>
</feature>